<evidence type="ECO:0000313" key="2">
    <source>
        <dbReference type="EMBL" id="EFC41017.1"/>
    </source>
</evidence>
<sequence>MASLASVNGTNPRPKDIINRWQESGSYCVLTRDFNNLEPSKSSFNLPDSLSNSTTFKQVGVDNIPVEIAHYSYSILENAPSLVITPPEVLSRWLLILKNSVFEKQVRLSLWNSTFSDSFTIFPLYESPSSISYVQLDEVVNAKDIIVSELEELISNDLEKFKKYYEINIEEGKGLGYSPILQYQTCNSSFSNSTQVLEYHLALFRIDFYLNLILRNKDVISVGAFTQDGKYKTQIKFMDESVRSIDYAYLIQAIRNMLIIGKFDLYLSFSNNTATFSLEYYQNLEKKDLKSIYLLMVHPVCFSFYFDYADIYYFKDGLFFPIIVNDVIYFGIALFGIILYLANIVSYLFNFLLFIKKRILLPIIGPPSLIVLSLFFTILIRSKLASAGYWIQMIIVFFPAPVLIGSYLVCLYRFAYLKNIDLCHKYCCESLRLHRCLTSSPLAVLFSLISTVVCFIICLVPIIAASVALAYSFLNLPQEIFITMFAIEVIFILVCAGIFFVADLVSSGFKTIRKKGISYYLFFDDPMGYRIDLILMVVMLISVIPIIAGSVQDTTSFFVVRKIVSIIYFALFYFVIGGTVTLSYWINRLRNFNVKSDSTQLEIYLRDDEFRKIFRTYCANEYSTENFIIYEDLENLDVKGKCTEEEVKEFHLKYMTSTSQFEVNFPSFVKKRFEEILEQLESQTISKPTSPSTASVSTNNLLESESVFLTTSAMVH</sequence>
<keyword evidence="1" id="KW-0472">Membrane</keyword>
<dbReference type="KEGG" id="ngr:NAEGRDRAFT_71107"/>
<protein>
    <submittedName>
        <fullName evidence="2">Predicted protein</fullName>
    </submittedName>
</protein>
<proteinExistence type="predicted"/>
<reference evidence="2 3" key="1">
    <citation type="journal article" date="2010" name="Cell">
        <title>The genome of Naegleria gruberi illuminates early eukaryotic versatility.</title>
        <authorList>
            <person name="Fritz-Laylin L.K."/>
            <person name="Prochnik S.E."/>
            <person name="Ginger M.L."/>
            <person name="Dacks J.B."/>
            <person name="Carpenter M.L."/>
            <person name="Field M.C."/>
            <person name="Kuo A."/>
            <person name="Paredez A."/>
            <person name="Chapman J."/>
            <person name="Pham J."/>
            <person name="Shu S."/>
            <person name="Neupane R."/>
            <person name="Cipriano M."/>
            <person name="Mancuso J."/>
            <person name="Tu H."/>
            <person name="Salamov A."/>
            <person name="Lindquist E."/>
            <person name="Shapiro H."/>
            <person name="Lucas S."/>
            <person name="Grigoriev I.V."/>
            <person name="Cande W.Z."/>
            <person name="Fulton C."/>
            <person name="Rokhsar D.S."/>
            <person name="Dawson S.C."/>
        </authorList>
    </citation>
    <scope>NUCLEOTIDE SEQUENCE [LARGE SCALE GENOMIC DNA]</scope>
    <source>
        <strain evidence="2 3">NEG-M</strain>
    </source>
</reference>
<feature type="transmembrane region" description="Helical" evidence="1">
    <location>
        <begin position="533"/>
        <end position="551"/>
    </location>
</feature>
<feature type="transmembrane region" description="Helical" evidence="1">
    <location>
        <begin position="563"/>
        <end position="586"/>
    </location>
</feature>
<dbReference type="SUPFAM" id="SSF48097">
    <property type="entry name" value="Regulator of G-protein signaling, RGS"/>
    <property type="match status" value="1"/>
</dbReference>
<feature type="transmembrane region" description="Helical" evidence="1">
    <location>
        <begin position="359"/>
        <end position="381"/>
    </location>
</feature>
<keyword evidence="3" id="KW-1185">Reference proteome</keyword>
<name>D2VPZ3_NAEGR</name>
<dbReference type="OrthoDB" id="196547at2759"/>
<feature type="transmembrane region" description="Helical" evidence="1">
    <location>
        <begin position="480"/>
        <end position="505"/>
    </location>
</feature>
<dbReference type="InParanoid" id="D2VPZ3"/>
<dbReference type="AlphaFoldDB" id="D2VPZ3"/>
<dbReference type="Proteomes" id="UP000006671">
    <property type="component" value="Unassembled WGS sequence"/>
</dbReference>
<accession>D2VPZ3</accession>
<dbReference type="EMBL" id="GG738888">
    <property type="protein sequence ID" value="EFC41017.1"/>
    <property type="molecule type" value="Genomic_DNA"/>
</dbReference>
<dbReference type="Gene3D" id="1.10.167.10">
    <property type="entry name" value="Regulator of G-protein Signalling 4, domain 2"/>
    <property type="match status" value="1"/>
</dbReference>
<dbReference type="RefSeq" id="XP_002673761.1">
    <property type="nucleotide sequence ID" value="XM_002673715.1"/>
</dbReference>
<dbReference type="InterPro" id="IPR044926">
    <property type="entry name" value="RGS_subdomain_2"/>
</dbReference>
<feature type="transmembrane region" description="Helical" evidence="1">
    <location>
        <begin position="291"/>
        <end position="308"/>
    </location>
</feature>
<keyword evidence="1" id="KW-0812">Transmembrane</keyword>
<evidence type="ECO:0000313" key="3">
    <source>
        <dbReference type="Proteomes" id="UP000006671"/>
    </source>
</evidence>
<dbReference type="InterPro" id="IPR036305">
    <property type="entry name" value="RGS_sf"/>
</dbReference>
<keyword evidence="1" id="KW-1133">Transmembrane helix</keyword>
<evidence type="ECO:0000256" key="1">
    <source>
        <dbReference type="SAM" id="Phobius"/>
    </source>
</evidence>
<feature type="transmembrane region" description="Helical" evidence="1">
    <location>
        <begin position="328"/>
        <end position="352"/>
    </location>
</feature>
<feature type="transmembrane region" description="Helical" evidence="1">
    <location>
        <begin position="442"/>
        <end position="474"/>
    </location>
</feature>
<dbReference type="GeneID" id="8855961"/>
<dbReference type="VEuPathDB" id="AmoebaDB:NAEGRDRAFT_71107"/>
<feature type="transmembrane region" description="Helical" evidence="1">
    <location>
        <begin position="387"/>
        <end position="410"/>
    </location>
</feature>
<gene>
    <name evidence="2" type="ORF">NAEGRDRAFT_71107</name>
</gene>
<organism evidence="3">
    <name type="scientific">Naegleria gruberi</name>
    <name type="common">Amoeba</name>
    <dbReference type="NCBI Taxonomy" id="5762"/>
    <lineage>
        <taxon>Eukaryota</taxon>
        <taxon>Discoba</taxon>
        <taxon>Heterolobosea</taxon>
        <taxon>Tetramitia</taxon>
        <taxon>Eutetramitia</taxon>
        <taxon>Vahlkampfiidae</taxon>
        <taxon>Naegleria</taxon>
    </lineage>
</organism>